<dbReference type="PANTHER" id="PTHR35336:SF5">
    <property type="entry name" value="ADENOSYLCOBINAMIDE AMIDOHYDROLASE"/>
    <property type="match status" value="1"/>
</dbReference>
<dbReference type="InterPro" id="IPR002808">
    <property type="entry name" value="AdoCbi_amidolase"/>
</dbReference>
<dbReference type="EMBL" id="LNQE01001370">
    <property type="protein sequence ID" value="KUG18644.1"/>
    <property type="molecule type" value="Genomic_DNA"/>
</dbReference>
<reference evidence="1" key="1">
    <citation type="journal article" date="2015" name="Proc. Natl. Acad. Sci. U.S.A.">
        <title>Networks of energetic and metabolic interactions define dynamics in microbial communities.</title>
        <authorList>
            <person name="Embree M."/>
            <person name="Liu J.K."/>
            <person name="Al-Bassam M.M."/>
            <person name="Zengler K."/>
        </authorList>
    </citation>
    <scope>NUCLEOTIDE SEQUENCE</scope>
</reference>
<accession>A0A0W8FCP6</accession>
<dbReference type="Pfam" id="PF01955">
    <property type="entry name" value="CbiZ"/>
    <property type="match status" value="1"/>
</dbReference>
<proteinExistence type="predicted"/>
<comment type="caution">
    <text evidence="1">The sequence shown here is derived from an EMBL/GenBank/DDBJ whole genome shotgun (WGS) entry which is preliminary data.</text>
</comment>
<evidence type="ECO:0000313" key="1">
    <source>
        <dbReference type="EMBL" id="KUG18644.1"/>
    </source>
</evidence>
<dbReference type="EC" id="3.5.1.90" evidence="1"/>
<organism evidence="1">
    <name type="scientific">hydrocarbon metagenome</name>
    <dbReference type="NCBI Taxonomy" id="938273"/>
    <lineage>
        <taxon>unclassified sequences</taxon>
        <taxon>metagenomes</taxon>
        <taxon>ecological metagenomes</taxon>
    </lineage>
</organism>
<dbReference type="AlphaFoldDB" id="A0A0W8FCP6"/>
<dbReference type="PANTHER" id="PTHR35336">
    <property type="entry name" value="ADENOSYLCOBINAMIDE AMIDOHYDROLASE"/>
    <property type="match status" value="1"/>
</dbReference>
<dbReference type="GO" id="GO:0043756">
    <property type="term" value="F:adenosylcobinamide hydrolase activity"/>
    <property type="evidence" value="ECO:0007669"/>
    <property type="project" value="UniProtKB-EC"/>
</dbReference>
<keyword evidence="1" id="KW-0378">Hydrolase</keyword>
<sequence>MKLAQFYDGIELYREEKIVYARLMTPHRVLSTCRSSAGGMHDDLMYLYNHQSCEPAGGHMNARMYRLAVDSPEDYKREVADRHNLPFQKCATLGTAANMNNAAICIERFCDLEVVTVCTGGVEGNAGRAGDTATYYEPQDDSAKGQIDLECERRPGTINAMIFLNRELTPGAMVTAVITATEAKTAALQELMVGSKYSEGLATGTGTDQIAVASKLGGKAISFAGKHSKVGELIGRTMHDAVLETLALQNGLTPTGQCSSLAHLERLGTDSREMCQGIGEFLSRDNADLFEKSFSNIIKDPLTVAAVAALVHLRDKFVWGTLPKSCMPEVMALYGAQISAAVSGKSHRIHDYMQVLSSLHKSLDKHVFLEFVYQAFALGFSEKWTDPKSEICEGTGLRDEEAATMR</sequence>
<gene>
    <name evidence="1" type="ORF">ASZ90_011666</name>
</gene>
<name>A0A0W8FCP6_9ZZZZ</name>
<protein>
    <submittedName>
        <fullName evidence="1">Adenosylcobinamide amidohydrolase</fullName>
        <ecNumber evidence="1">3.5.1.90</ecNumber>
    </submittedName>
</protein>
<dbReference type="InterPro" id="IPR052209">
    <property type="entry name" value="CbiZ"/>
</dbReference>